<organism evidence="1 2">
    <name type="scientific">Rhodocytophaga aerolata</name>
    <dbReference type="NCBI Taxonomy" id="455078"/>
    <lineage>
        <taxon>Bacteria</taxon>
        <taxon>Pseudomonadati</taxon>
        <taxon>Bacteroidota</taxon>
        <taxon>Cytophagia</taxon>
        <taxon>Cytophagales</taxon>
        <taxon>Rhodocytophagaceae</taxon>
        <taxon>Rhodocytophaga</taxon>
    </lineage>
</organism>
<evidence type="ECO:0000313" key="1">
    <source>
        <dbReference type="EMBL" id="MDO1449429.1"/>
    </source>
</evidence>
<keyword evidence="2" id="KW-1185">Reference proteome</keyword>
<dbReference type="EMBL" id="JAUKPO010000019">
    <property type="protein sequence ID" value="MDO1449429.1"/>
    <property type="molecule type" value="Genomic_DNA"/>
</dbReference>
<dbReference type="RefSeq" id="WP_302040232.1">
    <property type="nucleotide sequence ID" value="NZ_JAUKPO010000019.1"/>
</dbReference>
<dbReference type="Proteomes" id="UP001168528">
    <property type="component" value="Unassembled WGS sequence"/>
</dbReference>
<dbReference type="SUPFAM" id="SSF53474">
    <property type="entry name" value="alpha/beta-Hydrolases"/>
    <property type="match status" value="1"/>
</dbReference>
<proteinExistence type="predicted"/>
<name>A0ABT8RBF5_9BACT</name>
<evidence type="ECO:0000313" key="2">
    <source>
        <dbReference type="Proteomes" id="UP001168528"/>
    </source>
</evidence>
<dbReference type="Gene3D" id="3.40.50.1820">
    <property type="entry name" value="alpha/beta hydrolase"/>
    <property type="match status" value="1"/>
</dbReference>
<sequence length="467" mass="51749">MKTQADSFPSADCLHTYYRPARLILQQLTNGTKPVGPRHRTLFLRVISWLCVLFIFTQCQTVPDLETASSTSNSTANARMAASVQTVTTMDGAVMQVNCQQEVLPSGEIIQICMPALWNGELILYAHGYVTEFEPLRLPVEAAAYVPLYTSLGFAFATTSFQQNGLAIQSGIQDMLNLRSLFIKRHGQPKEVYLTGASQGGIITTLALEKYPQLFSGGLSLCGPCGYFQGQINYYGNFRVLFDYFFPGVLPGNAINFPDELIINWQQVYVPKVIAAISQNPAAALKLLRTAQAPYDPALPSTIGQTVIGVLAYDVLNFRNAVRVLGGQPFDNRKQVYFGTGNIREDVQLNLRVQRFSADRTALLTIKNYYETSGNLIKPLVTGHTTKDPIQLYWHLPLYQAKTILRGKSAYFTPITVQRYGHCTFTEAELVAGFSLLVQKVKGQQLAAAKMSDAEGKIVRSVTIEQR</sequence>
<protein>
    <submittedName>
        <fullName evidence="1">Uncharacterized protein</fullName>
    </submittedName>
</protein>
<dbReference type="InterPro" id="IPR029058">
    <property type="entry name" value="AB_hydrolase_fold"/>
</dbReference>
<comment type="caution">
    <text evidence="1">The sequence shown here is derived from an EMBL/GenBank/DDBJ whole genome shotgun (WGS) entry which is preliminary data.</text>
</comment>
<reference evidence="1" key="1">
    <citation type="submission" date="2023-07" db="EMBL/GenBank/DDBJ databases">
        <title>The genome sequence of Rhodocytophaga aerolata KACC 12507.</title>
        <authorList>
            <person name="Zhang X."/>
        </authorList>
    </citation>
    <scope>NUCLEOTIDE SEQUENCE</scope>
    <source>
        <strain evidence="1">KACC 12507</strain>
    </source>
</reference>
<accession>A0ABT8RBF5</accession>
<gene>
    <name evidence="1" type="ORF">Q0590_24350</name>
</gene>